<feature type="region of interest" description="Disordered" evidence="1">
    <location>
        <begin position="141"/>
        <end position="171"/>
    </location>
</feature>
<dbReference type="Proteomes" id="UP001152607">
    <property type="component" value="Unassembled WGS sequence"/>
</dbReference>
<feature type="compositionally biased region" description="Acidic residues" evidence="1">
    <location>
        <begin position="141"/>
        <end position="157"/>
    </location>
</feature>
<organism evidence="3 4">
    <name type="scientific">Periconia digitata</name>
    <dbReference type="NCBI Taxonomy" id="1303443"/>
    <lineage>
        <taxon>Eukaryota</taxon>
        <taxon>Fungi</taxon>
        <taxon>Dikarya</taxon>
        <taxon>Ascomycota</taxon>
        <taxon>Pezizomycotina</taxon>
        <taxon>Dothideomycetes</taxon>
        <taxon>Pleosporomycetidae</taxon>
        <taxon>Pleosporales</taxon>
        <taxon>Massarineae</taxon>
        <taxon>Periconiaceae</taxon>
        <taxon>Periconia</taxon>
    </lineage>
</organism>
<evidence type="ECO:0000259" key="2">
    <source>
        <dbReference type="Pfam" id="PF24580"/>
    </source>
</evidence>
<reference evidence="3" key="1">
    <citation type="submission" date="2023-01" db="EMBL/GenBank/DDBJ databases">
        <authorList>
            <person name="Van Ghelder C."/>
            <person name="Rancurel C."/>
        </authorList>
    </citation>
    <scope>NUCLEOTIDE SEQUENCE</scope>
    <source>
        <strain evidence="3">CNCM I-4278</strain>
    </source>
</reference>
<feature type="domain" description="DUF7607" evidence="2">
    <location>
        <begin position="174"/>
        <end position="284"/>
    </location>
</feature>
<dbReference type="Pfam" id="PF24580">
    <property type="entry name" value="DUF7607"/>
    <property type="match status" value="1"/>
</dbReference>
<dbReference type="AlphaFoldDB" id="A0A9W4UD15"/>
<feature type="compositionally biased region" description="Basic and acidic residues" evidence="1">
    <location>
        <begin position="158"/>
        <end position="171"/>
    </location>
</feature>
<evidence type="ECO:0000256" key="1">
    <source>
        <dbReference type="SAM" id="MobiDB-lite"/>
    </source>
</evidence>
<evidence type="ECO:0000313" key="4">
    <source>
        <dbReference type="Proteomes" id="UP001152607"/>
    </source>
</evidence>
<comment type="caution">
    <text evidence="3">The sequence shown here is derived from an EMBL/GenBank/DDBJ whole genome shotgun (WGS) entry which is preliminary data.</text>
</comment>
<gene>
    <name evidence="3" type="ORF">PDIGIT_LOCUS6498</name>
</gene>
<name>A0A9W4UD15_9PLEO</name>
<dbReference type="InterPro" id="IPR056026">
    <property type="entry name" value="DUF7607"/>
</dbReference>
<sequence length="387" mass="44625">MASDPNSWSTDDLVEQLCSSTSLYETVNCAIPDNSTRHSLETAIRRKGIDGATLFQAVNTEVQDLLGDDTYVFIVRHLKSLSTTLGHQITTESIQALETKQLLMHAPYTTNVKTTTTWDHLQHWSHAEDAYELCVLDESEDTIDDDEQTEYDDDPDDERPIPDVKPRTGRLSDEEVRGIINECIEIFTANWPPERDQETTEDYDTEAFNLWTDAEDTDRRSALVTRYNDTVGWLESRIDSLADRIRDEKWKSADEVRRQCHVLEESVQQLEQAKWLLSIYELEPEDEEPEDEESNDIQAGIHPEVIDLGSDLSDDREETVDVHSLESATHTFPKQNFPALASIQSVAEWDWASLVRKKDRKRIVMKVIYEMSDQDREMVRERVNSIK</sequence>
<accession>A0A9W4UD15</accession>
<dbReference type="OrthoDB" id="3533395at2759"/>
<evidence type="ECO:0000313" key="3">
    <source>
        <dbReference type="EMBL" id="CAI6333459.1"/>
    </source>
</evidence>
<dbReference type="EMBL" id="CAOQHR010000004">
    <property type="protein sequence ID" value="CAI6333459.1"/>
    <property type="molecule type" value="Genomic_DNA"/>
</dbReference>
<protein>
    <recommendedName>
        <fullName evidence="2">DUF7607 domain-containing protein</fullName>
    </recommendedName>
</protein>
<keyword evidence="4" id="KW-1185">Reference proteome</keyword>
<proteinExistence type="predicted"/>